<dbReference type="Proteomes" id="UP000035218">
    <property type="component" value="Unassembled WGS sequence"/>
</dbReference>
<keyword evidence="4 7" id="KW-0812">Transmembrane</keyword>
<evidence type="ECO:0000313" key="12">
    <source>
        <dbReference type="Proteomes" id="UP000319498"/>
    </source>
</evidence>
<dbReference type="RefSeq" id="WP_047069772.1">
    <property type="nucleotide sequence ID" value="NZ_BJOL01000005.1"/>
</dbReference>
<dbReference type="OrthoDB" id="9808602at2"/>
<dbReference type="PANTHER" id="PTHR30576:SF0">
    <property type="entry name" value="UNDECAPRENYL-PHOSPHATE N-ACETYLGALACTOSAMINYL 1-PHOSPHATE TRANSFERASE-RELATED"/>
    <property type="match status" value="1"/>
</dbReference>
<dbReference type="GO" id="GO:0016780">
    <property type="term" value="F:phosphotransferase activity, for other substituted phosphate groups"/>
    <property type="evidence" value="ECO:0007669"/>
    <property type="project" value="TreeGrafter"/>
</dbReference>
<evidence type="ECO:0000256" key="5">
    <source>
        <dbReference type="ARBA" id="ARBA00022989"/>
    </source>
</evidence>
<accession>A0A837KMU5</accession>
<dbReference type="InterPro" id="IPR017475">
    <property type="entry name" value="EPS_sugar_tfrase"/>
</dbReference>
<evidence type="ECO:0000313" key="10">
    <source>
        <dbReference type="EMBL" id="KLH98987.1"/>
    </source>
</evidence>
<feature type="domain" description="Bacterial sugar transferase" evidence="8">
    <location>
        <begin position="252"/>
        <end position="432"/>
    </location>
</feature>
<feature type="transmembrane region" description="Helical" evidence="7">
    <location>
        <begin position="7"/>
        <end position="29"/>
    </location>
</feature>
<dbReference type="GeneID" id="87585544"/>
<evidence type="ECO:0000256" key="7">
    <source>
        <dbReference type="SAM" id="Phobius"/>
    </source>
</evidence>
<dbReference type="Proteomes" id="UP000319498">
    <property type="component" value="Unassembled WGS sequence"/>
</dbReference>
<keyword evidence="3 9" id="KW-0808">Transferase</keyword>
<dbReference type="EMBL" id="BJOL01000005">
    <property type="protein sequence ID" value="GED56761.1"/>
    <property type="molecule type" value="Genomic_DNA"/>
</dbReference>
<name>A0A837KMU5_9BACL</name>
<gene>
    <name evidence="10" type="ORF">AA984_10720</name>
    <name evidence="9" type="ORF">BFO01nite_08930</name>
</gene>
<comment type="similarity">
    <text evidence="2">Belongs to the bacterial sugar transferase family.</text>
</comment>
<protein>
    <submittedName>
        <fullName evidence="9">Sugar transferase</fullName>
    </submittedName>
</protein>
<comment type="subcellular location">
    <subcellularLocation>
        <location evidence="1">Membrane</location>
        <topology evidence="1">Multi-pass membrane protein</topology>
    </subcellularLocation>
</comment>
<feature type="transmembrane region" description="Helical" evidence="7">
    <location>
        <begin position="75"/>
        <end position="97"/>
    </location>
</feature>
<organism evidence="10 11">
    <name type="scientific">Brevibacillus formosus</name>
    <dbReference type="NCBI Taxonomy" id="54913"/>
    <lineage>
        <taxon>Bacteria</taxon>
        <taxon>Bacillati</taxon>
        <taxon>Bacillota</taxon>
        <taxon>Bacilli</taxon>
        <taxon>Bacillales</taxon>
        <taxon>Paenibacillaceae</taxon>
        <taxon>Brevibacillus</taxon>
    </lineage>
</organism>
<evidence type="ECO:0000259" key="8">
    <source>
        <dbReference type="Pfam" id="PF02397"/>
    </source>
</evidence>
<keyword evidence="12" id="KW-1185">Reference proteome</keyword>
<reference evidence="10 11" key="1">
    <citation type="submission" date="2015-05" db="EMBL/GenBank/DDBJ databases">
        <title>Genome sequencing project for genomic taxonomy and phylogenomics of Bacillus-like bacteria.</title>
        <authorList>
            <person name="Liu B."/>
            <person name="Wang J."/>
            <person name="Zhu Y."/>
            <person name="Liu G."/>
            <person name="Chen Q."/>
            <person name="Chen Z."/>
            <person name="Lan J."/>
            <person name="Che J."/>
            <person name="Ge C."/>
            <person name="Shi H."/>
            <person name="Pan Z."/>
            <person name="Liu X."/>
        </authorList>
    </citation>
    <scope>NUCLEOTIDE SEQUENCE [LARGE SCALE GENOMIC DNA]</scope>
    <source>
        <strain evidence="10 11">DSM 9885</strain>
    </source>
</reference>
<feature type="transmembrane region" description="Helical" evidence="7">
    <location>
        <begin position="257"/>
        <end position="278"/>
    </location>
</feature>
<proteinExistence type="inferred from homology"/>
<feature type="transmembrane region" description="Helical" evidence="7">
    <location>
        <begin position="41"/>
        <end position="63"/>
    </location>
</feature>
<comment type="caution">
    <text evidence="10">The sequence shown here is derived from an EMBL/GenBank/DDBJ whole genome shotgun (WGS) entry which is preliminary data.</text>
</comment>
<evidence type="ECO:0000256" key="2">
    <source>
        <dbReference type="ARBA" id="ARBA00006464"/>
    </source>
</evidence>
<reference evidence="9 12" key="2">
    <citation type="submission" date="2019-06" db="EMBL/GenBank/DDBJ databases">
        <title>Whole genome shotgun sequence of Brevibacillus formosus NBRC 15716.</title>
        <authorList>
            <person name="Hosoyama A."/>
            <person name="Uohara A."/>
            <person name="Ohji S."/>
            <person name="Ichikawa N."/>
        </authorList>
    </citation>
    <scope>NUCLEOTIDE SEQUENCE [LARGE SCALE GENOMIC DNA]</scope>
    <source>
        <strain evidence="9 12">NBRC 15716</strain>
    </source>
</reference>
<keyword evidence="6 7" id="KW-0472">Membrane</keyword>
<dbReference type="AlphaFoldDB" id="A0A837KMU5"/>
<feature type="transmembrane region" description="Helical" evidence="7">
    <location>
        <begin position="103"/>
        <end position="127"/>
    </location>
</feature>
<dbReference type="Pfam" id="PF02397">
    <property type="entry name" value="Bac_transf"/>
    <property type="match status" value="1"/>
</dbReference>
<evidence type="ECO:0000256" key="6">
    <source>
        <dbReference type="ARBA" id="ARBA00023136"/>
    </source>
</evidence>
<evidence type="ECO:0000256" key="1">
    <source>
        <dbReference type="ARBA" id="ARBA00004141"/>
    </source>
</evidence>
<evidence type="ECO:0000256" key="3">
    <source>
        <dbReference type="ARBA" id="ARBA00022679"/>
    </source>
</evidence>
<dbReference type="EMBL" id="LDCN01000003">
    <property type="protein sequence ID" value="KLH98987.1"/>
    <property type="molecule type" value="Genomic_DNA"/>
</dbReference>
<dbReference type="NCBIfam" id="TIGR03025">
    <property type="entry name" value="EPS_sugtrans"/>
    <property type="match status" value="1"/>
</dbReference>
<dbReference type="PANTHER" id="PTHR30576">
    <property type="entry name" value="COLANIC BIOSYNTHESIS UDP-GLUCOSE LIPID CARRIER TRANSFERASE"/>
    <property type="match status" value="1"/>
</dbReference>
<evidence type="ECO:0000313" key="11">
    <source>
        <dbReference type="Proteomes" id="UP000035218"/>
    </source>
</evidence>
<dbReference type="InterPro" id="IPR003362">
    <property type="entry name" value="Bact_transf"/>
</dbReference>
<sequence length="468" mass="53439">MYNKKTYLALIILLDTLAIHAGFIMAFFIRFQNNLPEENLVAYQQTALWLSIVSIILFYFFELYSNWARKSYHQLIYSVTISVGLMMVFTMAVSFWYREFAFPRSVILLSGVLNLVLIGIIHTAVWYTQRLTFGKKKVLIVGQDVNDGLLIANKVLDHNKGWFTVKEFVPYYDQPKFLLSLTQAEVVILSPNIPKDEKVNIIHHTIQQNKEILLVPETYELFMLSAEAQQIDDMPVLSIKPSKLSTMQRTTKRMMDLCLSIMMLVLASPVMIALYVIIPLTSPGSAIFKQERIGLGGRRYQVLKFRSMVNNAEAYTGPVLATQGDSRITKIGHFIRTTRLDELPQLFNVIKGDMSLVGPRPEREHFIDQFKKAIPEYGYRLAVKPGITGLAQVMGKYSTTVEDKLRYDLMYIHNYSFVFDLKILFQTLLVVVQKQKSAGVQNAGSEKEQVLLGLLNISEQEVAAGKEY</sequence>
<dbReference type="GO" id="GO:0016020">
    <property type="term" value="C:membrane"/>
    <property type="evidence" value="ECO:0007669"/>
    <property type="project" value="UniProtKB-SubCell"/>
</dbReference>
<keyword evidence="5 7" id="KW-1133">Transmembrane helix</keyword>
<evidence type="ECO:0000256" key="4">
    <source>
        <dbReference type="ARBA" id="ARBA00022692"/>
    </source>
</evidence>
<evidence type="ECO:0000313" key="9">
    <source>
        <dbReference type="EMBL" id="GED56761.1"/>
    </source>
</evidence>